<dbReference type="PROSITE" id="PS50181">
    <property type="entry name" value="FBOX"/>
    <property type="match status" value="1"/>
</dbReference>
<evidence type="ECO:0000259" key="1">
    <source>
        <dbReference type="PROSITE" id="PS50181"/>
    </source>
</evidence>
<sequence length="758" mass="84763">MAQIPVEIFEIITSHLTRADVKALRLVCREFESKVSGRYFRNVVVPFRSELYTSPDRDENGSAKQSSTDVLANGTRIFESFGPHITRFALSLEIDERSLAYPPIKPTQEVIRAFWGLYRWPHQNYHRFSELAGIERTADETKGMKEALRHLTQVRNLGLCCDAGLGFLMGPDVPAYAARSKHAVFSTVNIATSDSDGVAEDERMSPYPNLMAFRRKFLETMVLESGFTSSQVDDVIQTILKTERATLASIDCEERSAAVLALADTPHRHFTAKTVKETYQYPLMPSSLTRAQKEMLLELEWAHRAMIQSYILGLIDNAAIGSFENVTTLTIAKIPGCHVHSFCRDDVWEAIPSIKKVSLGVIADWRRITASGGYVQDINMSPVESVGTVFTLFDRYIAKYPNIESIHFEWICGGEFASGAYQRNSYILPAPFYEQPALMATAATIQTDNSKLLHLPHIKHLSLKNCWSSPHVLLQVIRQLALASLEKLELESVSLSGPPTIQAQASLLPLTIPPLPRESIADHMAGVVDNEFMQDLHGAQHHVPNLPATQYSTAPNTAPGYPNSQSADPFRHPDILTWAGIIDHFSPSIKIRKILAEQTGEELDPAILQEMAKTIRPFVPRADDIYNDENWYQLKCLSLKSCGYVFLDTPYLNTRSILPEPGIVYEADTRCNEEFMYMMQSCRDKLLGKINPCIKFQEEIILDAFGVTLGWEGIYDESVILNAKTDGVGSPGQGRINCLLEASDAGSRSRQPSPSWLD</sequence>
<reference evidence="2" key="1">
    <citation type="submission" date="2023-06" db="EMBL/GenBank/DDBJ databases">
        <title>Conoideocrella luteorostrata (Hypocreales: Clavicipitaceae), a potential biocontrol fungus for elongate hemlock scale in United States Christmas tree production areas.</title>
        <authorList>
            <person name="Barrett H."/>
            <person name="Lovett B."/>
            <person name="Macias A.M."/>
            <person name="Stajich J.E."/>
            <person name="Kasson M.T."/>
        </authorList>
    </citation>
    <scope>NUCLEOTIDE SEQUENCE</scope>
    <source>
        <strain evidence="2">ARSEF 14590</strain>
    </source>
</reference>
<feature type="domain" description="F-box" evidence="1">
    <location>
        <begin position="1"/>
        <end position="43"/>
    </location>
</feature>
<dbReference type="EMBL" id="JASWJB010000010">
    <property type="protein sequence ID" value="KAK2612898.1"/>
    <property type="molecule type" value="Genomic_DNA"/>
</dbReference>
<dbReference type="Proteomes" id="UP001251528">
    <property type="component" value="Unassembled WGS sequence"/>
</dbReference>
<evidence type="ECO:0000313" key="2">
    <source>
        <dbReference type="EMBL" id="KAK2612898.1"/>
    </source>
</evidence>
<gene>
    <name evidence="2" type="ORF">QQS21_001009</name>
</gene>
<organism evidence="2 3">
    <name type="scientific">Conoideocrella luteorostrata</name>
    <dbReference type="NCBI Taxonomy" id="1105319"/>
    <lineage>
        <taxon>Eukaryota</taxon>
        <taxon>Fungi</taxon>
        <taxon>Dikarya</taxon>
        <taxon>Ascomycota</taxon>
        <taxon>Pezizomycotina</taxon>
        <taxon>Sordariomycetes</taxon>
        <taxon>Hypocreomycetidae</taxon>
        <taxon>Hypocreales</taxon>
        <taxon>Clavicipitaceae</taxon>
        <taxon>Conoideocrella</taxon>
    </lineage>
</organism>
<name>A0AAJ0FYM7_9HYPO</name>
<comment type="caution">
    <text evidence="2">The sequence shown here is derived from an EMBL/GenBank/DDBJ whole genome shotgun (WGS) entry which is preliminary data.</text>
</comment>
<dbReference type="AlphaFoldDB" id="A0AAJ0FYM7"/>
<proteinExistence type="predicted"/>
<evidence type="ECO:0000313" key="3">
    <source>
        <dbReference type="Proteomes" id="UP001251528"/>
    </source>
</evidence>
<keyword evidence="3" id="KW-1185">Reference proteome</keyword>
<dbReference type="InterPro" id="IPR001810">
    <property type="entry name" value="F-box_dom"/>
</dbReference>
<protein>
    <recommendedName>
        <fullName evidence="1">F-box domain-containing protein</fullName>
    </recommendedName>
</protein>
<accession>A0AAJ0FYM7</accession>